<protein>
    <submittedName>
        <fullName evidence="1">Uncharacterized protein</fullName>
    </submittedName>
</protein>
<gene>
    <name evidence="1" type="ORF">F8566_09020</name>
</gene>
<proteinExistence type="predicted"/>
<dbReference type="Proteomes" id="UP000468735">
    <property type="component" value="Unassembled WGS sequence"/>
</dbReference>
<comment type="caution">
    <text evidence="1">The sequence shown here is derived from an EMBL/GenBank/DDBJ whole genome shotgun (WGS) entry which is preliminary data.</text>
</comment>
<name>A0A6H9YSA8_9ACTN</name>
<dbReference type="RefSeq" id="WP_151559460.1">
    <property type="nucleotide sequence ID" value="NZ_WBMT01000003.1"/>
</dbReference>
<evidence type="ECO:0000313" key="2">
    <source>
        <dbReference type="Proteomes" id="UP000468735"/>
    </source>
</evidence>
<dbReference type="AlphaFoldDB" id="A0A6H9YSA8"/>
<keyword evidence="2" id="KW-1185">Reference proteome</keyword>
<dbReference type="EMBL" id="WBMT01000003">
    <property type="protein sequence ID" value="KAB2351062.1"/>
    <property type="molecule type" value="Genomic_DNA"/>
</dbReference>
<sequence>MPLKAYRVISAKMVDQLARQLDLAVDIETTVETELNGGITGIGSGRRKSTKRVNPSSLTDPRLVEQVVDGLRDNGQLKIYRPERLQDLKSRQSTFVHEIGIVGTPVFLPLKDGADAASGMDSLTVWVFEPVGPAGFIDSEPDGSWAWDWQGSYLFLIEEHITHPEGLYYLSGVSALRCLVEMAGYNTRLSCGRFGEDEFGRDNPAHPIDKLLSIGGVRGRPRPIEAVYRIAAMTDEQATIINGKKVRLNDILAYPLYIADC</sequence>
<dbReference type="OrthoDB" id="2679006at2"/>
<accession>A0A6H9YSA8</accession>
<reference evidence="1 2" key="1">
    <citation type="submission" date="2019-09" db="EMBL/GenBank/DDBJ databases">
        <title>Actinomadura physcomitrii sp. nov., a novel actinomycete isolated from moss [Physcomitrium sphaericum (Ludw) Fuernr].</title>
        <authorList>
            <person name="Zhuang X."/>
            <person name="Liu C."/>
        </authorList>
    </citation>
    <scope>NUCLEOTIDE SEQUENCE [LARGE SCALE GENOMIC DNA]</scope>
    <source>
        <strain evidence="1 2">HMC1</strain>
    </source>
</reference>
<evidence type="ECO:0000313" key="1">
    <source>
        <dbReference type="EMBL" id="KAB2351062.1"/>
    </source>
</evidence>
<organism evidence="1 2">
    <name type="scientific">Actinomadura rudentiformis</name>
    <dbReference type="NCBI Taxonomy" id="359158"/>
    <lineage>
        <taxon>Bacteria</taxon>
        <taxon>Bacillati</taxon>
        <taxon>Actinomycetota</taxon>
        <taxon>Actinomycetes</taxon>
        <taxon>Streptosporangiales</taxon>
        <taxon>Thermomonosporaceae</taxon>
        <taxon>Actinomadura</taxon>
    </lineage>
</organism>